<evidence type="ECO:0000313" key="3">
    <source>
        <dbReference type="Proteomes" id="UP000316093"/>
    </source>
</evidence>
<dbReference type="Proteomes" id="UP000316093">
    <property type="component" value="Chromosome"/>
</dbReference>
<dbReference type="SUPFAM" id="SSF51197">
    <property type="entry name" value="Clavaminate synthase-like"/>
    <property type="match status" value="1"/>
</dbReference>
<dbReference type="KEGG" id="lpy:FIV34_10265"/>
<protein>
    <submittedName>
        <fullName evidence="2">Cupin</fullName>
    </submittedName>
</protein>
<dbReference type="RefSeq" id="WP_139982368.1">
    <property type="nucleotide sequence ID" value="NZ_CP041046.1"/>
</dbReference>
<dbReference type="EMBL" id="CP041046">
    <property type="protein sequence ID" value="QDE39557.1"/>
    <property type="molecule type" value="Genomic_DNA"/>
</dbReference>
<evidence type="ECO:0000313" key="2">
    <source>
        <dbReference type="EMBL" id="QDE39557.1"/>
    </source>
</evidence>
<dbReference type="OrthoDB" id="3776825at2"/>
<dbReference type="InterPro" id="IPR003347">
    <property type="entry name" value="JmjC_dom"/>
</dbReference>
<reference evidence="2 3" key="1">
    <citation type="submission" date="2019-06" db="EMBL/GenBank/DDBJ databases">
        <title>A complete genome sequence for Luteibacter pinisoli MAH-14.</title>
        <authorList>
            <person name="Baltrus D.A."/>
        </authorList>
    </citation>
    <scope>NUCLEOTIDE SEQUENCE [LARGE SCALE GENOMIC DNA]</scope>
    <source>
        <strain evidence="2 3">MAH-14</strain>
    </source>
</reference>
<dbReference type="AlphaFoldDB" id="A0A4Y5Z374"/>
<dbReference type="Pfam" id="PF08007">
    <property type="entry name" value="JmjC_2"/>
    <property type="match status" value="1"/>
</dbReference>
<dbReference type="PROSITE" id="PS51184">
    <property type="entry name" value="JMJC"/>
    <property type="match status" value="1"/>
</dbReference>
<sequence>MDQCANDEPHIVWPLDPAGFSTHRITRLRHNFHRHPLFQLPELANLARELMPREQCRFIRPGMQQDSAFRHEPRPTDGRDLEDVFEHINESGSWIALYNIEAVPRYQALLEQIIDGLRPLIEKEQPGIFNVTGFIFISAPPSVTPFHIDRENNFWMQLHGRKTLSVWEPEDREAVSAAHVEDFIVSHTLRDVRLKDSSRATSHDFDSGPGDGVYFPTTSPHMTRSDTGWVHGDDGVSISIGVTFYTSHTVRNARVHQLNRVCRKYFGMQPTYPGRHAVMDHLKAPLGYLLGVSRQWALRALTFYGGLKAHHRPEEGWWGEKAPPGSY</sequence>
<feature type="domain" description="JmjC" evidence="1">
    <location>
        <begin position="92"/>
        <end position="259"/>
    </location>
</feature>
<keyword evidence="3" id="KW-1185">Reference proteome</keyword>
<organism evidence="2 3">
    <name type="scientific">Luteibacter pinisoli</name>
    <dbReference type="NCBI Taxonomy" id="2589080"/>
    <lineage>
        <taxon>Bacteria</taxon>
        <taxon>Pseudomonadati</taxon>
        <taxon>Pseudomonadota</taxon>
        <taxon>Gammaproteobacteria</taxon>
        <taxon>Lysobacterales</taxon>
        <taxon>Rhodanobacteraceae</taxon>
        <taxon>Luteibacter</taxon>
    </lineage>
</organism>
<accession>A0A4Y5Z374</accession>
<proteinExistence type="predicted"/>
<gene>
    <name evidence="2" type="ORF">FIV34_10265</name>
</gene>
<name>A0A4Y5Z374_9GAMM</name>
<evidence type="ECO:0000259" key="1">
    <source>
        <dbReference type="PROSITE" id="PS51184"/>
    </source>
</evidence>
<dbReference type="Gene3D" id="2.60.120.650">
    <property type="entry name" value="Cupin"/>
    <property type="match status" value="1"/>
</dbReference>